<dbReference type="AlphaFoldDB" id="A0A2G8SGL3"/>
<evidence type="ECO:0000313" key="2">
    <source>
        <dbReference type="Proteomes" id="UP000230002"/>
    </source>
</evidence>
<evidence type="ECO:0008006" key="3">
    <source>
        <dbReference type="Google" id="ProtNLM"/>
    </source>
</evidence>
<sequence>MDKETSEDLGFLQAASLHYPFPSLQLLSLMVPSLTPCVKLIQMMRTCRLTRTTAVFHLTDRVFPSEISDVFTALYEHCSLATLQVVEIRRRNNRDWDLSDEDAFHLDHLQPLLRFPGMRSFTISTPLIVDMANDDLRAIADAWPLLVTLLLMDDWGFVNLPEVTWAGVAYLLWKCPQLMILSLSLDSRIDDVALTTSLPSFRPNMRLRFVSVTDSVLDDAEVFAHSLFAIAPLVIGIDGWGHKNELLEISVPMANSFAFLDQVELLLWELRRTRMRDHFAFLDAYGEFFVIVYLP</sequence>
<dbReference type="Gene3D" id="3.80.10.10">
    <property type="entry name" value="Ribonuclease Inhibitor"/>
    <property type="match status" value="1"/>
</dbReference>
<dbReference type="EMBL" id="AYKW01000009">
    <property type="protein sequence ID" value="PIL32914.1"/>
    <property type="molecule type" value="Genomic_DNA"/>
</dbReference>
<organism evidence="1 2">
    <name type="scientific">Ganoderma sinense ZZ0214-1</name>
    <dbReference type="NCBI Taxonomy" id="1077348"/>
    <lineage>
        <taxon>Eukaryota</taxon>
        <taxon>Fungi</taxon>
        <taxon>Dikarya</taxon>
        <taxon>Basidiomycota</taxon>
        <taxon>Agaricomycotina</taxon>
        <taxon>Agaricomycetes</taxon>
        <taxon>Polyporales</taxon>
        <taxon>Polyporaceae</taxon>
        <taxon>Ganoderma</taxon>
    </lineage>
</organism>
<dbReference type="STRING" id="1077348.A0A2G8SGL3"/>
<dbReference type="OrthoDB" id="2746915at2759"/>
<name>A0A2G8SGL3_9APHY</name>
<dbReference type="Proteomes" id="UP000230002">
    <property type="component" value="Unassembled WGS sequence"/>
</dbReference>
<reference evidence="1 2" key="1">
    <citation type="journal article" date="2015" name="Sci. Rep.">
        <title>Chromosome-level genome map provides insights into diverse defense mechanisms in the medicinal fungus Ganoderma sinense.</title>
        <authorList>
            <person name="Zhu Y."/>
            <person name="Xu J."/>
            <person name="Sun C."/>
            <person name="Zhou S."/>
            <person name="Xu H."/>
            <person name="Nelson D.R."/>
            <person name="Qian J."/>
            <person name="Song J."/>
            <person name="Luo H."/>
            <person name="Xiang L."/>
            <person name="Li Y."/>
            <person name="Xu Z."/>
            <person name="Ji A."/>
            <person name="Wang L."/>
            <person name="Lu S."/>
            <person name="Hayward A."/>
            <person name="Sun W."/>
            <person name="Li X."/>
            <person name="Schwartz D.C."/>
            <person name="Wang Y."/>
            <person name="Chen S."/>
        </authorList>
    </citation>
    <scope>NUCLEOTIDE SEQUENCE [LARGE SCALE GENOMIC DNA]</scope>
    <source>
        <strain evidence="1 2">ZZ0214-1</strain>
    </source>
</reference>
<evidence type="ECO:0000313" key="1">
    <source>
        <dbReference type="EMBL" id="PIL32914.1"/>
    </source>
</evidence>
<gene>
    <name evidence="1" type="ORF">GSI_05032</name>
</gene>
<proteinExistence type="predicted"/>
<keyword evidence="2" id="KW-1185">Reference proteome</keyword>
<comment type="caution">
    <text evidence="1">The sequence shown here is derived from an EMBL/GenBank/DDBJ whole genome shotgun (WGS) entry which is preliminary data.</text>
</comment>
<protein>
    <recommendedName>
        <fullName evidence="3">F-box domain-containing protein</fullName>
    </recommendedName>
</protein>
<accession>A0A2G8SGL3</accession>
<dbReference type="InterPro" id="IPR032675">
    <property type="entry name" value="LRR_dom_sf"/>
</dbReference>